<evidence type="ECO:0000313" key="3">
    <source>
        <dbReference type="Proteomes" id="UP000280881"/>
    </source>
</evidence>
<dbReference type="Proteomes" id="UP000280881">
    <property type="component" value="Unassembled WGS sequence"/>
</dbReference>
<feature type="domain" description="PD-(D/E)XK endonuclease-like" evidence="1">
    <location>
        <begin position="40"/>
        <end position="289"/>
    </location>
</feature>
<dbReference type="InterPro" id="IPR038726">
    <property type="entry name" value="PDDEXK_AddAB-type"/>
</dbReference>
<keyword evidence="2" id="KW-0540">Nuclease</keyword>
<gene>
    <name evidence="2" type="ORF">C7457_1429</name>
</gene>
<accession>A0A420W670</accession>
<organism evidence="2 3">
    <name type="scientific">Thermovibrio guaymasensis</name>
    <dbReference type="NCBI Taxonomy" id="240167"/>
    <lineage>
        <taxon>Bacteria</taxon>
        <taxon>Pseudomonadati</taxon>
        <taxon>Aquificota</taxon>
        <taxon>Aquificia</taxon>
        <taxon>Desulfurobacteriales</taxon>
        <taxon>Desulfurobacteriaceae</taxon>
        <taxon>Thermovibrio</taxon>
    </lineage>
</organism>
<proteinExistence type="predicted"/>
<protein>
    <submittedName>
        <fullName evidence="2">Putative RecB family exonuclease</fullName>
    </submittedName>
</protein>
<dbReference type="EMBL" id="RBIE01000003">
    <property type="protein sequence ID" value="RKQ60607.1"/>
    <property type="molecule type" value="Genomic_DNA"/>
</dbReference>
<keyword evidence="2" id="KW-0269">Exonuclease</keyword>
<comment type="caution">
    <text evidence="2">The sequence shown here is derived from an EMBL/GenBank/DDBJ whole genome shotgun (WGS) entry which is preliminary data.</text>
</comment>
<evidence type="ECO:0000259" key="1">
    <source>
        <dbReference type="Pfam" id="PF12705"/>
    </source>
</evidence>
<dbReference type="Pfam" id="PF12705">
    <property type="entry name" value="PDDEXK_1"/>
    <property type="match status" value="1"/>
</dbReference>
<keyword evidence="2" id="KW-0378">Hydrolase</keyword>
<dbReference type="Gene3D" id="3.90.320.10">
    <property type="match status" value="1"/>
</dbReference>
<dbReference type="AlphaFoldDB" id="A0A420W670"/>
<dbReference type="RefSeq" id="WP_170137383.1">
    <property type="nucleotide sequence ID" value="NZ_RBIE01000003.1"/>
</dbReference>
<evidence type="ECO:0000313" key="2">
    <source>
        <dbReference type="EMBL" id="RKQ60607.1"/>
    </source>
</evidence>
<reference evidence="2 3" key="1">
    <citation type="submission" date="2018-10" db="EMBL/GenBank/DDBJ databases">
        <title>Genomic Encyclopedia of Type Strains, Phase IV (KMG-IV): sequencing the most valuable type-strain genomes for metagenomic binning, comparative biology and taxonomic classification.</title>
        <authorList>
            <person name="Goeker M."/>
        </authorList>
    </citation>
    <scope>NUCLEOTIDE SEQUENCE [LARGE SCALE GENOMIC DNA]</scope>
    <source>
        <strain evidence="2 3">DSM 15521</strain>
    </source>
</reference>
<keyword evidence="3" id="KW-1185">Reference proteome</keyword>
<name>A0A420W670_9BACT</name>
<dbReference type="InterPro" id="IPR011604">
    <property type="entry name" value="PDDEXK-like_dom_sf"/>
</dbReference>
<sequence length="296" mass="35034">MRPEKIVEGLERFSKRLGKKLTLNKGKVKERYTITGDIISYSICPRQYGLYRFYGFSPSNPTQEWYGSVIHRFLKRAHTIYRIKGRVISPDEVEEIFRKVETSMEAEGIRPTSPKVREKVISILKEFCRLYGEEFIPKIVEAELRLVKELSEFILYGIVDALKEENENFEIWDYKGMDRPDPSTPYGKRKLDIYEKQMFVYGYLFKEKNGSYPKKAVLLFMNELVKENGSPLYAIDFTEEETIKKVERFIEEFSEIVKKIEKSKESGKWELPKEIDKKTCSQCDFRFDCEKFSSLR</sequence>
<dbReference type="GO" id="GO:0004527">
    <property type="term" value="F:exonuclease activity"/>
    <property type="evidence" value="ECO:0007669"/>
    <property type="project" value="UniProtKB-KW"/>
</dbReference>